<feature type="region of interest" description="Disordered" evidence="1">
    <location>
        <begin position="176"/>
        <end position="204"/>
    </location>
</feature>
<accession>A0A517LPJ3</accession>
<sequence length="261" mass="28278">MKHTIITCLAVLLAKASTAAASEPTNLSTICTTTTITTTTTVWPSPTTIGNHTGTKKIRDDHTMAPSTFSTVTVHATKTNHITTTRTTTLNRLMARSQNQTLSELIGTIVTDDASTTDPALAFAHQYWATYSASPFSTAAVTTSRIALGVKPRRIVHMSGGKEGVEGAARIGVARDGPGRVEEGGEGYNHSHHSLSEPVKSPSRTQTISSISTSLSNDYASSLSTRMEKAATSVAAAERRRRRRCADPREDYEERWDVWWE</sequence>
<keyword evidence="2" id="KW-0732">Signal</keyword>
<reference evidence="3 4" key="1">
    <citation type="submission" date="2019-07" db="EMBL/GenBank/DDBJ databases">
        <title>Finished genome of Venturia effusa.</title>
        <authorList>
            <person name="Young C.A."/>
            <person name="Cox M.P."/>
            <person name="Ganley A.R.D."/>
            <person name="David W.J."/>
        </authorList>
    </citation>
    <scope>NUCLEOTIDE SEQUENCE [LARGE SCALE GENOMIC DNA]</scope>
    <source>
        <strain evidence="4">albino</strain>
    </source>
</reference>
<feature type="chain" id="PRO_5022008905" evidence="2">
    <location>
        <begin position="22"/>
        <end position="261"/>
    </location>
</feature>
<proteinExistence type="predicted"/>
<organism evidence="3 4">
    <name type="scientific">Venturia effusa</name>
    <dbReference type="NCBI Taxonomy" id="50376"/>
    <lineage>
        <taxon>Eukaryota</taxon>
        <taxon>Fungi</taxon>
        <taxon>Dikarya</taxon>
        <taxon>Ascomycota</taxon>
        <taxon>Pezizomycotina</taxon>
        <taxon>Dothideomycetes</taxon>
        <taxon>Pleosporomycetidae</taxon>
        <taxon>Venturiales</taxon>
        <taxon>Venturiaceae</taxon>
        <taxon>Venturia</taxon>
    </lineage>
</organism>
<dbReference type="AlphaFoldDB" id="A0A517LPJ3"/>
<evidence type="ECO:0000256" key="1">
    <source>
        <dbReference type="SAM" id="MobiDB-lite"/>
    </source>
</evidence>
<keyword evidence="4" id="KW-1185">Reference proteome</keyword>
<name>A0A517LPJ3_9PEZI</name>
<evidence type="ECO:0000256" key="2">
    <source>
        <dbReference type="SAM" id="SignalP"/>
    </source>
</evidence>
<evidence type="ECO:0000313" key="4">
    <source>
        <dbReference type="Proteomes" id="UP000316270"/>
    </source>
</evidence>
<evidence type="ECO:0000313" key="3">
    <source>
        <dbReference type="EMBL" id="QDS77565.1"/>
    </source>
</evidence>
<feature type="signal peptide" evidence="2">
    <location>
        <begin position="1"/>
        <end position="21"/>
    </location>
</feature>
<dbReference type="EMBL" id="CP042202">
    <property type="protein sequence ID" value="QDS77565.1"/>
    <property type="molecule type" value="Genomic_DNA"/>
</dbReference>
<dbReference type="Proteomes" id="UP000316270">
    <property type="component" value="Chromosome 18"/>
</dbReference>
<feature type="region of interest" description="Disordered" evidence="1">
    <location>
        <begin position="235"/>
        <end position="261"/>
    </location>
</feature>
<gene>
    <name evidence="3" type="ORF">FKW77_001336</name>
</gene>
<protein>
    <submittedName>
        <fullName evidence="3">Uncharacterized protein</fullName>
    </submittedName>
</protein>